<dbReference type="EMBL" id="LR131271">
    <property type="protein sequence ID" value="VDR30600.1"/>
    <property type="molecule type" value="Genomic_DNA"/>
</dbReference>
<accession>A0A3P8M3V3</accession>
<organism evidence="1 2">
    <name type="scientific">Raoultella terrigena</name>
    <name type="common">Klebsiella terrigena</name>
    <dbReference type="NCBI Taxonomy" id="577"/>
    <lineage>
        <taxon>Bacteria</taxon>
        <taxon>Pseudomonadati</taxon>
        <taxon>Pseudomonadota</taxon>
        <taxon>Gammaproteobacteria</taxon>
        <taxon>Enterobacterales</taxon>
        <taxon>Enterobacteriaceae</taxon>
        <taxon>Klebsiella/Raoultella group</taxon>
        <taxon>Raoultella</taxon>
    </lineage>
</organism>
<protein>
    <submittedName>
        <fullName evidence="1">Transcriptional regulator HdfR</fullName>
    </submittedName>
</protein>
<dbReference type="AlphaFoldDB" id="A0A3P8M3V3"/>
<evidence type="ECO:0000313" key="1">
    <source>
        <dbReference type="EMBL" id="VDR30600.1"/>
    </source>
</evidence>
<proteinExistence type="predicted"/>
<gene>
    <name evidence="1" type="ORF">NCTC13098_07065</name>
</gene>
<name>A0A3P8M3V3_RAOTE</name>
<evidence type="ECO:0000313" key="2">
    <source>
        <dbReference type="Proteomes" id="UP000274346"/>
    </source>
</evidence>
<dbReference type="Proteomes" id="UP000274346">
    <property type="component" value="Chromosome"/>
</dbReference>
<sequence>MNYLRLEWGPDFQQNEVGLIGSDDVPLLTTSSAELAYQQLASLNGCTWLPTHWAKGKSALYPVTDGTTLSRPLYAIWLQNSDKQAQIREILKTSILE</sequence>
<reference evidence="1 2" key="1">
    <citation type="submission" date="2018-12" db="EMBL/GenBank/DDBJ databases">
        <authorList>
            <consortium name="Pathogen Informatics"/>
        </authorList>
    </citation>
    <scope>NUCLEOTIDE SEQUENCE [LARGE SCALE GENOMIC DNA]</scope>
    <source>
        <strain evidence="1 2">NCTC13098</strain>
    </source>
</reference>
<dbReference type="KEGG" id="rtg:NCTC13098_07065"/>